<accession>A0A2S6NKB3</accession>
<reference evidence="1 2" key="1">
    <citation type="journal article" date="2018" name="Arch. Microbiol.">
        <title>New insights into the metabolic potential of the phototrophic purple bacterium Rhodopila globiformis DSM 161(T) from its draft genome sequence and evidence for a vanadium-dependent nitrogenase.</title>
        <authorList>
            <person name="Imhoff J.F."/>
            <person name="Rahn T."/>
            <person name="Kunzel S."/>
            <person name="Neulinger S.C."/>
        </authorList>
    </citation>
    <scope>NUCLEOTIDE SEQUENCE [LARGE SCALE GENOMIC DNA]</scope>
    <source>
        <strain evidence="1 2">DSM 161</strain>
    </source>
</reference>
<dbReference type="Proteomes" id="UP000239724">
    <property type="component" value="Unassembled WGS sequence"/>
</dbReference>
<proteinExistence type="predicted"/>
<gene>
    <name evidence="1" type="ORF">CCS01_07555</name>
</gene>
<protein>
    <recommendedName>
        <fullName evidence="3">Right handed beta helix domain-containing protein</fullName>
    </recommendedName>
</protein>
<dbReference type="OrthoDB" id="7237303at2"/>
<comment type="caution">
    <text evidence="1">The sequence shown here is derived from an EMBL/GenBank/DDBJ whole genome shotgun (WGS) entry which is preliminary data.</text>
</comment>
<name>A0A2S6NKB3_RHOGL</name>
<organism evidence="1 2">
    <name type="scientific">Rhodopila globiformis</name>
    <name type="common">Rhodopseudomonas globiformis</name>
    <dbReference type="NCBI Taxonomy" id="1071"/>
    <lineage>
        <taxon>Bacteria</taxon>
        <taxon>Pseudomonadati</taxon>
        <taxon>Pseudomonadota</taxon>
        <taxon>Alphaproteobacteria</taxon>
        <taxon>Acetobacterales</taxon>
        <taxon>Acetobacteraceae</taxon>
        <taxon>Rhodopila</taxon>
    </lineage>
</organism>
<evidence type="ECO:0000313" key="1">
    <source>
        <dbReference type="EMBL" id="PPQ35435.1"/>
    </source>
</evidence>
<evidence type="ECO:0008006" key="3">
    <source>
        <dbReference type="Google" id="ProtNLM"/>
    </source>
</evidence>
<dbReference type="RefSeq" id="WP_104518242.1">
    <property type="nucleotide sequence ID" value="NZ_NHRY01000073.1"/>
</dbReference>
<dbReference type="InterPro" id="IPR011050">
    <property type="entry name" value="Pectin_lyase_fold/virulence"/>
</dbReference>
<dbReference type="AlphaFoldDB" id="A0A2S6NKB3"/>
<dbReference type="SMART" id="SM00710">
    <property type="entry name" value="PbH1"/>
    <property type="match status" value="5"/>
</dbReference>
<dbReference type="EMBL" id="NHRY01000073">
    <property type="protein sequence ID" value="PPQ35435.1"/>
    <property type="molecule type" value="Genomic_DNA"/>
</dbReference>
<dbReference type="Gene3D" id="2.160.20.10">
    <property type="entry name" value="Single-stranded right-handed beta-helix, Pectin lyase-like"/>
    <property type="match status" value="1"/>
</dbReference>
<dbReference type="InterPro" id="IPR006626">
    <property type="entry name" value="PbH1"/>
</dbReference>
<dbReference type="SUPFAM" id="SSF51126">
    <property type="entry name" value="Pectin lyase-like"/>
    <property type="match status" value="1"/>
</dbReference>
<dbReference type="InterPro" id="IPR012334">
    <property type="entry name" value="Pectin_lyas_fold"/>
</dbReference>
<evidence type="ECO:0000313" key="2">
    <source>
        <dbReference type="Proteomes" id="UP000239724"/>
    </source>
</evidence>
<sequence length="326" mass="32878">MLALAAGGPAAARTLAVGPGLEFAAPSGAARAAKDGDIVTIAPGNYFDCAIWSAGHLTIQAARPGVVITDKTCAGKAAFVIDGNGVTVSGLTFQRIRVPDGNGAGIRAEGHDLTVRDSRFINNEVGILDGVRGGSLVITGSTFSANKGGSPEHPLPAVLAGGLDLLRIERSVFEPARGGLHVVSSALRTDLVDDRLSDDGGGMSGPLVSIAGGTVTLTGNTVDLGPGAADRPGAVLVFGDAAAITLRGNTLVEPTGAVPLLRNWTGIDVTADGNDVPANAVAVSDAGSAYHRLRSRAAALRAAAWNAARAARHQVATLARMLKLLP</sequence>
<keyword evidence="2" id="KW-1185">Reference proteome</keyword>